<comment type="caution">
    <text evidence="1">The sequence shown here is derived from an EMBL/GenBank/DDBJ whole genome shotgun (WGS) entry which is preliminary data.</text>
</comment>
<proteinExistence type="predicted"/>
<reference evidence="1" key="1">
    <citation type="submission" date="2022-12" db="EMBL/GenBank/DDBJ databases">
        <title>Reference genome sequencing for broad-spectrum identification of bacterial and archaeal isolates by mass spectrometry.</title>
        <authorList>
            <person name="Sekiguchi Y."/>
            <person name="Tourlousse D.M."/>
        </authorList>
    </citation>
    <scope>NUCLEOTIDE SEQUENCE</scope>
    <source>
        <strain evidence="1">ASRB1</strain>
    </source>
</reference>
<gene>
    <name evidence="1" type="ORF">DAMNIGENAA_06050</name>
</gene>
<dbReference type="EMBL" id="BSDR01000001">
    <property type="protein sequence ID" value="GLI33172.1"/>
    <property type="molecule type" value="Genomic_DNA"/>
</dbReference>
<dbReference type="AlphaFoldDB" id="A0A9W6CZI6"/>
<keyword evidence="2" id="KW-1185">Reference proteome</keyword>
<organism evidence="1 2">
    <name type="scientific">Desulforhabdus amnigena</name>
    <dbReference type="NCBI Taxonomy" id="40218"/>
    <lineage>
        <taxon>Bacteria</taxon>
        <taxon>Pseudomonadati</taxon>
        <taxon>Thermodesulfobacteriota</taxon>
        <taxon>Syntrophobacteria</taxon>
        <taxon>Syntrophobacterales</taxon>
        <taxon>Syntrophobacteraceae</taxon>
        <taxon>Desulforhabdus</taxon>
    </lineage>
</organism>
<evidence type="ECO:0000313" key="1">
    <source>
        <dbReference type="EMBL" id="GLI33172.1"/>
    </source>
</evidence>
<sequence>MFNDLHVRSIAIDNQSKYSRFENPMNSLFIFSSTQRRISSEKDGEVFDCACDDAFVFGGM</sequence>
<dbReference type="Proteomes" id="UP001144372">
    <property type="component" value="Unassembled WGS sequence"/>
</dbReference>
<name>A0A9W6CZI6_9BACT</name>
<accession>A0A9W6CZI6</accession>
<protein>
    <submittedName>
        <fullName evidence="1">Uncharacterized protein</fullName>
    </submittedName>
</protein>
<evidence type="ECO:0000313" key="2">
    <source>
        <dbReference type="Proteomes" id="UP001144372"/>
    </source>
</evidence>